<dbReference type="Proteomes" id="UP000275408">
    <property type="component" value="Unassembled WGS sequence"/>
</dbReference>
<dbReference type="EMBL" id="RCHS01001343">
    <property type="protein sequence ID" value="RMX54046.1"/>
    <property type="molecule type" value="Genomic_DNA"/>
</dbReference>
<protein>
    <submittedName>
        <fullName evidence="1">Uncharacterized protein</fullName>
    </submittedName>
</protein>
<organism evidence="1 2">
    <name type="scientific">Pocillopora damicornis</name>
    <name type="common">Cauliflower coral</name>
    <name type="synonym">Millepora damicornis</name>
    <dbReference type="NCBI Taxonomy" id="46731"/>
    <lineage>
        <taxon>Eukaryota</taxon>
        <taxon>Metazoa</taxon>
        <taxon>Cnidaria</taxon>
        <taxon>Anthozoa</taxon>
        <taxon>Hexacorallia</taxon>
        <taxon>Scleractinia</taxon>
        <taxon>Astrocoeniina</taxon>
        <taxon>Pocilloporidae</taxon>
        <taxon>Pocillopora</taxon>
    </lineage>
</organism>
<reference evidence="1 2" key="1">
    <citation type="journal article" date="2018" name="Sci. Rep.">
        <title>Comparative analysis of the Pocillopora damicornis genome highlights role of immune system in coral evolution.</title>
        <authorList>
            <person name="Cunning R."/>
            <person name="Bay R.A."/>
            <person name="Gillette P."/>
            <person name="Baker A.C."/>
            <person name="Traylor-Knowles N."/>
        </authorList>
    </citation>
    <scope>NUCLEOTIDE SEQUENCE [LARGE SCALE GENOMIC DNA]</scope>
    <source>
        <strain evidence="1">RSMAS</strain>
        <tissue evidence="1">Whole animal</tissue>
    </source>
</reference>
<gene>
    <name evidence="1" type="ORF">pdam_00013667</name>
</gene>
<dbReference type="AlphaFoldDB" id="A0A3M6UK58"/>
<comment type="caution">
    <text evidence="1">The sequence shown here is derived from an EMBL/GenBank/DDBJ whole genome shotgun (WGS) entry which is preliminary data.</text>
</comment>
<proteinExistence type="predicted"/>
<name>A0A3M6UK58_POCDA</name>
<sequence>MTDPLEGTPVHLRLAKKREFSEESSLRSWITKNGEQYKPSSLRGILSSVDHYLIRPECTQKLFIDPKFKLRTFSSRGRHVAYLNPQPLRQFVVEMGLLP</sequence>
<evidence type="ECO:0000313" key="1">
    <source>
        <dbReference type="EMBL" id="RMX54046.1"/>
    </source>
</evidence>
<evidence type="ECO:0000313" key="2">
    <source>
        <dbReference type="Proteomes" id="UP000275408"/>
    </source>
</evidence>
<accession>A0A3M6UK58</accession>
<keyword evidence="2" id="KW-1185">Reference proteome</keyword>